<dbReference type="Proteomes" id="UP001642260">
    <property type="component" value="Unassembled WGS sequence"/>
</dbReference>
<dbReference type="AlphaFoldDB" id="A0ABC8KPT3"/>
<sequence>MDSLWFTSPKETRTARRGLKLLHQVVATVGTMYGDRLTISAMGAFICKFSHITYISKCYD</sequence>
<accession>A0ABC8KPT3</accession>
<proteinExistence type="predicted"/>
<reference evidence="1 2" key="1">
    <citation type="submission" date="2022-03" db="EMBL/GenBank/DDBJ databases">
        <authorList>
            <person name="Macdonald S."/>
            <person name="Ahmed S."/>
            <person name="Newling K."/>
        </authorList>
    </citation>
    <scope>NUCLEOTIDE SEQUENCE [LARGE SCALE GENOMIC DNA]</scope>
</reference>
<evidence type="ECO:0000313" key="1">
    <source>
        <dbReference type="EMBL" id="CAH8359988.1"/>
    </source>
</evidence>
<comment type="caution">
    <text evidence="1">The sequence shown here is derived from an EMBL/GenBank/DDBJ whole genome shotgun (WGS) entry which is preliminary data.</text>
</comment>
<name>A0ABC8KPT3_ERUVS</name>
<keyword evidence="2" id="KW-1185">Reference proteome</keyword>
<gene>
    <name evidence="1" type="ORF">ERUC_LOCUS25744</name>
</gene>
<evidence type="ECO:0000313" key="2">
    <source>
        <dbReference type="Proteomes" id="UP001642260"/>
    </source>
</evidence>
<protein>
    <submittedName>
        <fullName evidence="1">Uncharacterized protein</fullName>
    </submittedName>
</protein>
<dbReference type="EMBL" id="CAKOAT010275155">
    <property type="protein sequence ID" value="CAH8359988.1"/>
    <property type="molecule type" value="Genomic_DNA"/>
</dbReference>
<organism evidence="1 2">
    <name type="scientific">Eruca vesicaria subsp. sativa</name>
    <name type="common">Garden rocket</name>
    <name type="synonym">Eruca sativa</name>
    <dbReference type="NCBI Taxonomy" id="29727"/>
    <lineage>
        <taxon>Eukaryota</taxon>
        <taxon>Viridiplantae</taxon>
        <taxon>Streptophyta</taxon>
        <taxon>Embryophyta</taxon>
        <taxon>Tracheophyta</taxon>
        <taxon>Spermatophyta</taxon>
        <taxon>Magnoliopsida</taxon>
        <taxon>eudicotyledons</taxon>
        <taxon>Gunneridae</taxon>
        <taxon>Pentapetalae</taxon>
        <taxon>rosids</taxon>
        <taxon>malvids</taxon>
        <taxon>Brassicales</taxon>
        <taxon>Brassicaceae</taxon>
        <taxon>Brassiceae</taxon>
        <taxon>Eruca</taxon>
    </lineage>
</organism>